<dbReference type="PROSITE" id="PS50011">
    <property type="entry name" value="PROTEIN_KINASE_DOM"/>
    <property type="match status" value="1"/>
</dbReference>
<dbReference type="Gene3D" id="1.10.510.10">
    <property type="entry name" value="Transferase(Phosphotransferase) domain 1"/>
    <property type="match status" value="1"/>
</dbReference>
<organism evidence="1 2">
    <name type="scientific">Rhizophagus irregularis (strain DAOM 181602 / DAOM 197198 / MUCL 43194)</name>
    <name type="common">Arbuscular mycorrhizal fungus</name>
    <name type="synonym">Glomus intraradices</name>
    <dbReference type="NCBI Taxonomy" id="747089"/>
    <lineage>
        <taxon>Eukaryota</taxon>
        <taxon>Fungi</taxon>
        <taxon>Fungi incertae sedis</taxon>
        <taxon>Mucoromycota</taxon>
        <taxon>Glomeromycotina</taxon>
        <taxon>Glomeromycetes</taxon>
        <taxon>Glomerales</taxon>
        <taxon>Glomeraceae</taxon>
        <taxon>Rhizophagus</taxon>
    </lineage>
</organism>
<dbReference type="InterPro" id="IPR051681">
    <property type="entry name" value="Ser/Thr_Kinases-Pseudokinases"/>
</dbReference>
<evidence type="ECO:0000313" key="1">
    <source>
        <dbReference type="EMBL" id="POG65047.1"/>
    </source>
</evidence>
<dbReference type="Proteomes" id="UP000018888">
    <property type="component" value="Unassembled WGS sequence"/>
</dbReference>
<protein>
    <submittedName>
        <fullName evidence="1">Kinase-like domain-containing protein</fullName>
    </submittedName>
</protein>
<dbReference type="InterPro" id="IPR001245">
    <property type="entry name" value="Ser-Thr/Tyr_kinase_cat_dom"/>
</dbReference>
<accession>A0A2H5TW90</accession>
<dbReference type="SMR" id="A0A2H5TW90"/>
<gene>
    <name evidence="1" type="ORF">GLOIN_2v1844941</name>
</gene>
<dbReference type="InterPro" id="IPR011009">
    <property type="entry name" value="Kinase-like_dom_sf"/>
</dbReference>
<dbReference type="InterPro" id="IPR000719">
    <property type="entry name" value="Prot_kinase_dom"/>
</dbReference>
<reference evidence="1 2" key="2">
    <citation type="journal article" date="2018" name="New Phytol.">
        <title>High intraspecific genome diversity in the model arbuscular mycorrhizal symbiont Rhizophagus irregularis.</title>
        <authorList>
            <person name="Chen E.C.H."/>
            <person name="Morin E."/>
            <person name="Beaudet D."/>
            <person name="Noel J."/>
            <person name="Yildirir G."/>
            <person name="Ndikumana S."/>
            <person name="Charron P."/>
            <person name="St-Onge C."/>
            <person name="Giorgi J."/>
            <person name="Kruger M."/>
            <person name="Marton T."/>
            <person name="Ropars J."/>
            <person name="Grigoriev I.V."/>
            <person name="Hainaut M."/>
            <person name="Henrissat B."/>
            <person name="Roux C."/>
            <person name="Martin F."/>
            <person name="Corradi N."/>
        </authorList>
    </citation>
    <scope>NUCLEOTIDE SEQUENCE [LARGE SCALE GENOMIC DNA]</scope>
    <source>
        <strain evidence="1 2">DAOM 197198</strain>
    </source>
</reference>
<dbReference type="Pfam" id="PF07714">
    <property type="entry name" value="PK_Tyr_Ser-Thr"/>
    <property type="match status" value="1"/>
</dbReference>
<dbReference type="SUPFAM" id="SSF56112">
    <property type="entry name" value="Protein kinase-like (PK-like)"/>
    <property type="match status" value="1"/>
</dbReference>
<dbReference type="GO" id="GO:0004674">
    <property type="term" value="F:protein serine/threonine kinase activity"/>
    <property type="evidence" value="ECO:0007669"/>
    <property type="project" value="TreeGrafter"/>
</dbReference>
<dbReference type="PANTHER" id="PTHR44329">
    <property type="entry name" value="SERINE/THREONINE-PROTEIN KINASE TNNI3K-RELATED"/>
    <property type="match status" value="1"/>
</dbReference>
<dbReference type="EMBL" id="AUPC02000224">
    <property type="protein sequence ID" value="POG65047.1"/>
    <property type="molecule type" value="Genomic_DNA"/>
</dbReference>
<keyword evidence="2" id="KW-1185">Reference proteome</keyword>
<name>A0A2H5TW90_RHIID</name>
<sequence>MWSITIYCPRRNKEPYTSSSDIYSFGVIMAELSSGKPPFYERKHDISLALEICNGLRPEFGKGTPEIYKKLAYKCMNANSNQRPTASELENIIFFWVCSFNYSEDYKEKEKFGYKGKEIKAIFEEADKEIPNISTSYKTNSDAIYTSRLFSFNNLTKPVNSSIITSYLDDDENNEDNRDSQLVDLEVSSSLLQSKDDINDNENNFDE</sequence>
<dbReference type="GO" id="GO:0005524">
    <property type="term" value="F:ATP binding"/>
    <property type="evidence" value="ECO:0007669"/>
    <property type="project" value="InterPro"/>
</dbReference>
<proteinExistence type="predicted"/>
<dbReference type="PANTHER" id="PTHR44329:SF214">
    <property type="entry name" value="PROTEIN KINASE DOMAIN-CONTAINING PROTEIN"/>
    <property type="match status" value="1"/>
</dbReference>
<comment type="caution">
    <text evidence="1">The sequence shown here is derived from an EMBL/GenBank/DDBJ whole genome shotgun (WGS) entry which is preliminary data.</text>
</comment>
<dbReference type="AlphaFoldDB" id="A0A2H5TW90"/>
<dbReference type="VEuPathDB" id="FungiDB:RhiirFUN_016152"/>
<evidence type="ECO:0000313" key="2">
    <source>
        <dbReference type="Proteomes" id="UP000018888"/>
    </source>
</evidence>
<reference evidence="1 2" key="1">
    <citation type="journal article" date="2013" name="Proc. Natl. Acad. Sci. U.S.A.">
        <title>Genome of an arbuscular mycorrhizal fungus provides insight into the oldest plant symbiosis.</title>
        <authorList>
            <person name="Tisserant E."/>
            <person name="Malbreil M."/>
            <person name="Kuo A."/>
            <person name="Kohler A."/>
            <person name="Symeonidi A."/>
            <person name="Balestrini R."/>
            <person name="Charron P."/>
            <person name="Duensing N."/>
            <person name="Frei Dit Frey N."/>
            <person name="Gianinazzi-Pearson V."/>
            <person name="Gilbert L.B."/>
            <person name="Handa Y."/>
            <person name="Herr J.R."/>
            <person name="Hijri M."/>
            <person name="Koul R."/>
            <person name="Kawaguchi M."/>
            <person name="Krajinski F."/>
            <person name="Lammers P.J."/>
            <person name="Masclaux F.G."/>
            <person name="Murat C."/>
            <person name="Morin E."/>
            <person name="Ndikumana S."/>
            <person name="Pagni M."/>
            <person name="Petitpierre D."/>
            <person name="Requena N."/>
            <person name="Rosikiewicz P."/>
            <person name="Riley R."/>
            <person name="Saito K."/>
            <person name="San Clemente H."/>
            <person name="Shapiro H."/>
            <person name="van Tuinen D."/>
            <person name="Becard G."/>
            <person name="Bonfante P."/>
            <person name="Paszkowski U."/>
            <person name="Shachar-Hill Y.Y."/>
            <person name="Tuskan G.A."/>
            <person name="Young P.W."/>
            <person name="Sanders I.R."/>
            <person name="Henrissat B."/>
            <person name="Rensing S.A."/>
            <person name="Grigoriev I.V."/>
            <person name="Corradi N."/>
            <person name="Roux C."/>
            <person name="Martin F."/>
        </authorList>
    </citation>
    <scope>NUCLEOTIDE SEQUENCE [LARGE SCALE GENOMIC DNA]</scope>
    <source>
        <strain evidence="1 2">DAOM 197198</strain>
    </source>
</reference>